<keyword evidence="6" id="KW-1185">Reference proteome</keyword>
<dbReference type="InterPro" id="IPR011711">
    <property type="entry name" value="GntR_C"/>
</dbReference>
<evidence type="ECO:0000256" key="2">
    <source>
        <dbReference type="ARBA" id="ARBA00023125"/>
    </source>
</evidence>
<evidence type="ECO:0000259" key="4">
    <source>
        <dbReference type="PROSITE" id="PS50949"/>
    </source>
</evidence>
<dbReference type="RefSeq" id="WP_165033609.1">
    <property type="nucleotide sequence ID" value="NZ_JAAKZF010000087.1"/>
</dbReference>
<keyword evidence="1" id="KW-0805">Transcription regulation</keyword>
<evidence type="ECO:0000313" key="6">
    <source>
        <dbReference type="Proteomes" id="UP001642900"/>
    </source>
</evidence>
<dbReference type="Proteomes" id="UP001642900">
    <property type="component" value="Unassembled WGS sequence"/>
</dbReference>
<dbReference type="CDD" id="cd07377">
    <property type="entry name" value="WHTH_GntR"/>
    <property type="match status" value="1"/>
</dbReference>
<feature type="domain" description="HTH gntR-type" evidence="4">
    <location>
        <begin position="28"/>
        <end position="98"/>
    </location>
</feature>
<dbReference type="InterPro" id="IPR008920">
    <property type="entry name" value="TF_FadR/GntR_C"/>
</dbReference>
<dbReference type="AlphaFoldDB" id="A0A6G4WKG0"/>
<gene>
    <name evidence="5" type="ORF">G6N73_29935</name>
</gene>
<dbReference type="InterPro" id="IPR036390">
    <property type="entry name" value="WH_DNA-bd_sf"/>
</dbReference>
<dbReference type="PRINTS" id="PR00035">
    <property type="entry name" value="HTHGNTR"/>
</dbReference>
<dbReference type="SMART" id="SM00895">
    <property type="entry name" value="FCD"/>
    <property type="match status" value="1"/>
</dbReference>
<dbReference type="PROSITE" id="PS50949">
    <property type="entry name" value="HTH_GNTR"/>
    <property type="match status" value="1"/>
</dbReference>
<dbReference type="GO" id="GO:0003677">
    <property type="term" value="F:DNA binding"/>
    <property type="evidence" value="ECO:0007669"/>
    <property type="project" value="UniProtKB-KW"/>
</dbReference>
<name>A0A6G4WKG0_9HYPH</name>
<evidence type="ECO:0000256" key="1">
    <source>
        <dbReference type="ARBA" id="ARBA00023015"/>
    </source>
</evidence>
<keyword evidence="2" id="KW-0238">DNA-binding</keyword>
<dbReference type="PANTHER" id="PTHR43537">
    <property type="entry name" value="TRANSCRIPTIONAL REGULATOR, GNTR FAMILY"/>
    <property type="match status" value="1"/>
</dbReference>
<keyword evidence="3" id="KW-0804">Transcription</keyword>
<comment type="caution">
    <text evidence="5">The sequence shown here is derived from an EMBL/GenBank/DDBJ whole genome shotgun (WGS) entry which is preliminary data.</text>
</comment>
<dbReference type="EMBL" id="JAAKZF010000087">
    <property type="protein sequence ID" value="NGO55251.1"/>
    <property type="molecule type" value="Genomic_DNA"/>
</dbReference>
<dbReference type="GO" id="GO:0003700">
    <property type="term" value="F:DNA-binding transcription factor activity"/>
    <property type="evidence" value="ECO:0007669"/>
    <property type="project" value="InterPro"/>
</dbReference>
<protein>
    <submittedName>
        <fullName evidence="5">GntR family transcriptional regulator</fullName>
    </submittedName>
</protein>
<dbReference type="InterPro" id="IPR036388">
    <property type="entry name" value="WH-like_DNA-bd_sf"/>
</dbReference>
<dbReference type="Pfam" id="PF07729">
    <property type="entry name" value="FCD"/>
    <property type="match status" value="1"/>
</dbReference>
<dbReference type="Gene3D" id="1.10.10.10">
    <property type="entry name" value="Winged helix-like DNA-binding domain superfamily/Winged helix DNA-binding domain"/>
    <property type="match status" value="1"/>
</dbReference>
<dbReference type="Gene3D" id="1.20.120.530">
    <property type="entry name" value="GntR ligand-binding domain-like"/>
    <property type="match status" value="1"/>
</dbReference>
<organism evidence="5 6">
    <name type="scientific">Allomesorhizobium camelthorni</name>
    <dbReference type="NCBI Taxonomy" id="475069"/>
    <lineage>
        <taxon>Bacteria</taxon>
        <taxon>Pseudomonadati</taxon>
        <taxon>Pseudomonadota</taxon>
        <taxon>Alphaproteobacteria</taxon>
        <taxon>Hyphomicrobiales</taxon>
        <taxon>Phyllobacteriaceae</taxon>
        <taxon>Allomesorhizobium</taxon>
    </lineage>
</organism>
<evidence type="ECO:0000313" key="5">
    <source>
        <dbReference type="EMBL" id="NGO55251.1"/>
    </source>
</evidence>
<proteinExistence type="predicted"/>
<dbReference type="InterPro" id="IPR000524">
    <property type="entry name" value="Tscrpt_reg_HTH_GntR"/>
</dbReference>
<dbReference type="PANTHER" id="PTHR43537:SF49">
    <property type="entry name" value="TRANSCRIPTIONAL REGULATORY PROTEIN"/>
    <property type="match status" value="1"/>
</dbReference>
<sequence>MSGRSQSRWPLAEEATPELVLGPLAAEPNFKTRIYATLKEAIANMDIYGTTEDTWLDERQLAERLGVSRTPIREAIAMLEQQGFVKSIPRRGIVVLRKTKREVIEMIQVWAALEGMAARLISLNASRKEIEQLRKIFEKFHDGHKPADYLSEYSEANIQFHQTLIKMTGSKILQEMTEDILLHVRGIRKITIGRNDRASQSIKDHLAIIDALEKRDTELAERLCRDHTLGLAAYVEKHSEGIWTETSSDRAIPTRR</sequence>
<evidence type="ECO:0000256" key="3">
    <source>
        <dbReference type="ARBA" id="ARBA00023163"/>
    </source>
</evidence>
<dbReference type="SUPFAM" id="SSF48008">
    <property type="entry name" value="GntR ligand-binding domain-like"/>
    <property type="match status" value="1"/>
</dbReference>
<dbReference type="SMART" id="SM00345">
    <property type="entry name" value="HTH_GNTR"/>
    <property type="match status" value="1"/>
</dbReference>
<dbReference type="Pfam" id="PF00392">
    <property type="entry name" value="GntR"/>
    <property type="match status" value="1"/>
</dbReference>
<dbReference type="SUPFAM" id="SSF46785">
    <property type="entry name" value="Winged helix' DNA-binding domain"/>
    <property type="match status" value="1"/>
</dbReference>
<reference evidence="5 6" key="1">
    <citation type="submission" date="2020-02" db="EMBL/GenBank/DDBJ databases">
        <title>Genome sequence of strain CCNWXJ40-4.</title>
        <authorList>
            <person name="Gao J."/>
            <person name="Sun J."/>
        </authorList>
    </citation>
    <scope>NUCLEOTIDE SEQUENCE [LARGE SCALE GENOMIC DNA]</scope>
    <source>
        <strain evidence="5 6">CCNWXJ 40-4</strain>
    </source>
</reference>
<accession>A0A6G4WKG0</accession>